<dbReference type="PANTHER" id="PTHR13037">
    <property type="entry name" value="FORMIN"/>
    <property type="match status" value="1"/>
</dbReference>
<dbReference type="GO" id="GO:0004523">
    <property type="term" value="F:RNA-DNA hybrid ribonuclease activity"/>
    <property type="evidence" value="ECO:0007669"/>
    <property type="project" value="InterPro"/>
</dbReference>
<dbReference type="SUPFAM" id="SSF53098">
    <property type="entry name" value="Ribonuclease H-like"/>
    <property type="match status" value="1"/>
</dbReference>
<dbReference type="Gene3D" id="3.30.420.10">
    <property type="entry name" value="Ribonuclease H-like superfamily/Ribonuclease H"/>
    <property type="match status" value="1"/>
</dbReference>
<evidence type="ECO:0000256" key="2">
    <source>
        <dbReference type="SAM" id="MobiDB-lite"/>
    </source>
</evidence>
<feature type="compositionally biased region" description="Basic and acidic residues" evidence="2">
    <location>
        <begin position="150"/>
        <end position="164"/>
    </location>
</feature>
<dbReference type="OrthoDB" id="3067691at2759"/>
<dbReference type="Gene3D" id="3.60.10.10">
    <property type="entry name" value="Endonuclease/exonuclease/phosphatase"/>
    <property type="match status" value="1"/>
</dbReference>
<dbReference type="Pfam" id="PF03372">
    <property type="entry name" value="Exo_endo_phos"/>
    <property type="match status" value="1"/>
</dbReference>
<reference evidence="4 5" key="1">
    <citation type="journal article" date="2020" name="ISME J.">
        <title>Uncovering the hidden diversity of litter-decomposition mechanisms in mushroom-forming fungi.</title>
        <authorList>
            <person name="Floudas D."/>
            <person name="Bentzer J."/>
            <person name="Ahren D."/>
            <person name="Johansson T."/>
            <person name="Persson P."/>
            <person name="Tunlid A."/>
        </authorList>
    </citation>
    <scope>NUCLEOTIDE SEQUENCE [LARGE SCALE GENOMIC DNA]</scope>
    <source>
        <strain evidence="4 5">CBS 661.87</strain>
    </source>
</reference>
<dbReference type="InterPro" id="IPR036691">
    <property type="entry name" value="Endo/exonu/phosph_ase_sf"/>
</dbReference>
<feature type="domain" description="RNase H type-1" evidence="3">
    <location>
        <begin position="848"/>
        <end position="988"/>
    </location>
</feature>
<feature type="compositionally biased region" description="Pro residues" evidence="2">
    <location>
        <begin position="372"/>
        <end position="385"/>
    </location>
</feature>
<dbReference type="EMBL" id="JAACJP010000046">
    <property type="protein sequence ID" value="KAF5371475.1"/>
    <property type="molecule type" value="Genomic_DNA"/>
</dbReference>
<evidence type="ECO:0000259" key="3">
    <source>
        <dbReference type="PROSITE" id="PS50879"/>
    </source>
</evidence>
<feature type="region of interest" description="Disordered" evidence="2">
    <location>
        <begin position="78"/>
        <end position="181"/>
    </location>
</feature>
<dbReference type="InterPro" id="IPR000477">
    <property type="entry name" value="RT_dom"/>
</dbReference>
<feature type="compositionally biased region" description="Polar residues" evidence="2">
    <location>
        <begin position="112"/>
        <end position="128"/>
    </location>
</feature>
<keyword evidence="5" id="KW-1185">Reference proteome</keyword>
<name>A0A8H5GVB2_9AGAR</name>
<feature type="compositionally biased region" description="Low complexity" evidence="2">
    <location>
        <begin position="386"/>
        <end position="395"/>
    </location>
</feature>
<proteinExistence type="predicted"/>
<evidence type="ECO:0000313" key="5">
    <source>
        <dbReference type="Proteomes" id="UP000565441"/>
    </source>
</evidence>
<dbReference type="PROSITE" id="PS50879">
    <property type="entry name" value="RNASE_H_1"/>
    <property type="match status" value="1"/>
</dbReference>
<dbReference type="CDD" id="cd01650">
    <property type="entry name" value="RT_nLTR_like"/>
    <property type="match status" value="1"/>
</dbReference>
<protein>
    <recommendedName>
        <fullName evidence="3">RNase H type-1 domain-containing protein</fullName>
    </recommendedName>
</protein>
<evidence type="ECO:0000313" key="4">
    <source>
        <dbReference type="EMBL" id="KAF5371475.1"/>
    </source>
</evidence>
<dbReference type="GO" id="GO:0003676">
    <property type="term" value="F:nucleic acid binding"/>
    <property type="evidence" value="ECO:0007669"/>
    <property type="project" value="InterPro"/>
</dbReference>
<accession>A0A8H5GVB2</accession>
<evidence type="ECO:0000256" key="1">
    <source>
        <dbReference type="ARBA" id="ARBA00022581"/>
    </source>
</evidence>
<dbReference type="PANTHER" id="PTHR13037:SF24">
    <property type="entry name" value="POLYCOMB PROTEIN PCL-RELATED"/>
    <property type="match status" value="1"/>
</dbReference>
<dbReference type="Proteomes" id="UP000565441">
    <property type="component" value="Unassembled WGS sequence"/>
</dbReference>
<feature type="region of interest" description="Disordered" evidence="2">
    <location>
        <begin position="351"/>
        <end position="420"/>
    </location>
</feature>
<dbReference type="InterPro" id="IPR002156">
    <property type="entry name" value="RNaseH_domain"/>
</dbReference>
<gene>
    <name evidence="4" type="ORF">D9615_009607</name>
</gene>
<keyword evidence="1" id="KW-0945">Host-virus interaction</keyword>
<comment type="caution">
    <text evidence="4">The sequence shown here is derived from an EMBL/GenBank/DDBJ whole genome shotgun (WGS) entry which is preliminary data.</text>
</comment>
<dbReference type="InterPro" id="IPR005135">
    <property type="entry name" value="Endo/exonuclease/phosphatase"/>
</dbReference>
<dbReference type="Pfam" id="PF00078">
    <property type="entry name" value="RVT_1"/>
    <property type="match status" value="1"/>
</dbReference>
<dbReference type="SUPFAM" id="SSF56219">
    <property type="entry name" value="DNase I-like"/>
    <property type="match status" value="1"/>
</dbReference>
<sequence>MPRVPTRNQPPRQAVPLRDGIMRANLGRYGDGRSLRTLVRDRNLPDLPPLLPTLDEESLGELVSVDSAALLASRASLSRGRPVQLTSLPDEAVTADAQQPPTRRTSRRGIQADTSLDEQSGRASQRGPQPQPALDESGTPAAPKTKRKGKEREVDLDGLVDDRLGAPGPDLPFSLETPPSTLRGSIREEAFRAFRNTGSIASELQDLKQTVATLSADSASRHHDIMRAVTDATASRTALDARAFSSSLTNNTIFRSFYDAVYGYKADLDALGRAITDVRHDVGSLRSAPRDMAPPPAPPPPLTVYQLPPLPPSHSVTPAPPAMQPFLVPAPAVPGPSTALLPPAPQSYSAPPLMAYQAPPPATPGPSTASLPPAPQRFSAPPPAPAASGPSSAPSDARRIQGNLSSRRPKGPGPVAKKPRVEVDRSLDVLVSSVSLQSGAWDIAHRLVGNIPGFHPANVYTAYRLDDRPDTISVRFHNRQLAERFVSAMGAMDPEGLGRLSATLADPSGDTSAISSDDLAFITGGGSRGGPRGLRIGAWNIHGNLALKLLQNDVLTCVRECDVFLFIETWLRPAQHEVLTIPDGYHIYSSPRPAYPHLRPQRGGVAVLLRSSLPAHVKESLCAPDVIAIELPDCLVLGMYIPPSASNWPAWASADPEDRCLALIDLAHCATSKPVIILGDLNARTASRQVTLPDCPVRQSLDELTNTRGMRLLRLLRAHSLVILNGTTYEYPRPGALTSFQPIGSSVVDYALVSHTLLPCLPSAALRISDTEWSDHAHLCLEVNFPSIASSVLPPPNPPSIRKALLALGHDAAYGDSLQLNLELQRVLASAKTDEEATIDLYGPVTTVTTPLTVYVATTCRRQLGAPPTAAFGVFFGPKNRNNAGFRISGPQTDARASVAAVLCVLQLTSPDSSLHLYIPSQSVIRTITYWASRFQSQGWDCPNGDLYSVIVSFLIARTAPISLHWIPSSSDNLHHRQARTLAVTHCQRLPTVAPYLPPPVPVLPPSIATDHDPDLQQLPKVTTPLPVTPPLPPSKEVSFPVLHIDFDVESHRGRHREREAKMLNLRRLKACQTSRQFWTLIREWTDPKLRPPQVTAQQLHHVFRGRINPPPVPSSTFDADVYAQALAFYRIIPATTIDRTPEGFFSSPLSLGVLKRRRNPTNPNDYRLIGLESCMLKLLTLLIDKRLREWAETYHILPDTQNGFRPHYRTNNNSFILRCAIERARASGKSVYIAFIDLENAFPSTDIPLLWTKLYRNGVAGPFSIGYAPWDTASPSLWNIFFSDLSIPDHVDDVRLHGRVISHVEQADDVVLFTTSPHGLQFKIDCLSGWCSVNRFIVSAPKSRWAIARASQRTQTHVTTIRKNHPL</sequence>
<dbReference type="InterPro" id="IPR012337">
    <property type="entry name" value="RNaseH-like_sf"/>
</dbReference>
<dbReference type="InterPro" id="IPR036397">
    <property type="entry name" value="RNaseH_sf"/>
</dbReference>
<organism evidence="4 5">
    <name type="scientific">Tricholomella constricta</name>
    <dbReference type="NCBI Taxonomy" id="117010"/>
    <lineage>
        <taxon>Eukaryota</taxon>
        <taxon>Fungi</taxon>
        <taxon>Dikarya</taxon>
        <taxon>Basidiomycota</taxon>
        <taxon>Agaricomycotina</taxon>
        <taxon>Agaricomycetes</taxon>
        <taxon>Agaricomycetidae</taxon>
        <taxon>Agaricales</taxon>
        <taxon>Tricholomatineae</taxon>
        <taxon>Lyophyllaceae</taxon>
        <taxon>Tricholomella</taxon>
    </lineage>
</organism>